<comment type="caution">
    <text evidence="20">The sequence shown here is derived from an EMBL/GenBank/DDBJ whole genome shotgun (WGS) entry which is preliminary data.</text>
</comment>
<dbReference type="Gene3D" id="1.10.510.10">
    <property type="entry name" value="Transferase(Phosphotransferase) domain 1"/>
    <property type="match status" value="1"/>
</dbReference>
<evidence type="ECO:0000256" key="5">
    <source>
        <dbReference type="ARBA" id="ARBA00022692"/>
    </source>
</evidence>
<dbReference type="GO" id="GO:0004674">
    <property type="term" value="F:protein serine/threonine kinase activity"/>
    <property type="evidence" value="ECO:0007669"/>
    <property type="project" value="UniProtKB-KW"/>
</dbReference>
<dbReference type="InterPro" id="IPR011009">
    <property type="entry name" value="Kinase-like_dom_sf"/>
</dbReference>
<dbReference type="SUPFAM" id="SSF47699">
    <property type="entry name" value="Bifunctional inhibitor/lipid-transfer protein/seed storage 2S albumin"/>
    <property type="match status" value="2"/>
</dbReference>
<keyword evidence="13" id="KW-0675">Receptor</keyword>
<protein>
    <recommendedName>
        <fullName evidence="19">Protein kinase domain-containing protein</fullName>
    </recommendedName>
</protein>
<dbReference type="InterPro" id="IPR016140">
    <property type="entry name" value="Bifunc_inhib/LTP/seed_store"/>
</dbReference>
<feature type="domain" description="Protein kinase" evidence="19">
    <location>
        <begin position="334"/>
        <end position="615"/>
    </location>
</feature>
<dbReference type="SUPFAM" id="SSF56112">
    <property type="entry name" value="Protein kinase-like (PK-like)"/>
    <property type="match status" value="1"/>
</dbReference>
<evidence type="ECO:0000256" key="14">
    <source>
        <dbReference type="ARBA" id="ARBA00023180"/>
    </source>
</evidence>
<evidence type="ECO:0000256" key="15">
    <source>
        <dbReference type="PROSITE-ProRule" id="PRU10141"/>
    </source>
</evidence>
<keyword evidence="10 15" id="KW-0067">ATP-binding</keyword>
<evidence type="ECO:0000256" key="9">
    <source>
        <dbReference type="ARBA" id="ARBA00022777"/>
    </source>
</evidence>
<keyword evidence="8 15" id="KW-0547">Nucleotide-binding</keyword>
<proteinExistence type="predicted"/>
<dbReference type="InterPro" id="IPR008271">
    <property type="entry name" value="Ser/Thr_kinase_AS"/>
</dbReference>
<dbReference type="GO" id="GO:0016020">
    <property type="term" value="C:membrane"/>
    <property type="evidence" value="ECO:0007669"/>
    <property type="project" value="UniProtKB-SubCell"/>
</dbReference>
<dbReference type="PROSITE" id="PS00107">
    <property type="entry name" value="PROTEIN_KINASE_ATP"/>
    <property type="match status" value="1"/>
</dbReference>
<evidence type="ECO:0000256" key="16">
    <source>
        <dbReference type="SAM" id="MobiDB-lite"/>
    </source>
</evidence>
<feature type="signal peptide" evidence="18">
    <location>
        <begin position="1"/>
        <end position="40"/>
    </location>
</feature>
<keyword evidence="7" id="KW-0677">Repeat</keyword>
<evidence type="ECO:0000259" key="19">
    <source>
        <dbReference type="PROSITE" id="PS50011"/>
    </source>
</evidence>
<keyword evidence="6 18" id="KW-0732">Signal</keyword>
<dbReference type="Proteomes" id="UP000822688">
    <property type="component" value="Chromosome 8"/>
</dbReference>
<keyword evidence="21" id="KW-1185">Reference proteome</keyword>
<evidence type="ECO:0000256" key="18">
    <source>
        <dbReference type="SAM" id="SignalP"/>
    </source>
</evidence>
<dbReference type="GO" id="GO:0005524">
    <property type="term" value="F:ATP binding"/>
    <property type="evidence" value="ECO:0007669"/>
    <property type="project" value="UniProtKB-UniRule"/>
</dbReference>
<dbReference type="FunFam" id="1.10.510.10:FF:000044">
    <property type="entry name" value="Putative LRR receptor-like serine/threonine-protein kinase"/>
    <property type="match status" value="1"/>
</dbReference>
<evidence type="ECO:0000256" key="1">
    <source>
        <dbReference type="ARBA" id="ARBA00004167"/>
    </source>
</evidence>
<evidence type="ECO:0000313" key="21">
    <source>
        <dbReference type="Proteomes" id="UP000822688"/>
    </source>
</evidence>
<evidence type="ECO:0000256" key="10">
    <source>
        <dbReference type="ARBA" id="ARBA00022840"/>
    </source>
</evidence>
<evidence type="ECO:0000256" key="13">
    <source>
        <dbReference type="ARBA" id="ARBA00023170"/>
    </source>
</evidence>
<evidence type="ECO:0000256" key="7">
    <source>
        <dbReference type="ARBA" id="ARBA00022737"/>
    </source>
</evidence>
<dbReference type="InterPro" id="IPR000719">
    <property type="entry name" value="Prot_kinase_dom"/>
</dbReference>
<dbReference type="CDD" id="cd00010">
    <property type="entry name" value="AAI_LTSS"/>
    <property type="match status" value="2"/>
</dbReference>
<evidence type="ECO:0000256" key="4">
    <source>
        <dbReference type="ARBA" id="ARBA00022679"/>
    </source>
</evidence>
<feature type="chain" id="PRO_5035861401" description="Protein kinase domain-containing protein" evidence="18">
    <location>
        <begin position="41"/>
        <end position="669"/>
    </location>
</feature>
<dbReference type="AlphaFoldDB" id="A0A8T0GVU5"/>
<keyword evidence="14" id="KW-0325">Glycoprotein</keyword>
<accession>A0A8T0GVU5</accession>
<dbReference type="FunFam" id="3.30.200.20:FF:000140">
    <property type="entry name" value="Leucine-rich repeat receptor-like protein kinase"/>
    <property type="match status" value="1"/>
</dbReference>
<gene>
    <name evidence="20" type="ORF">KC19_8G059000</name>
</gene>
<dbReference type="EMBL" id="CM026429">
    <property type="protein sequence ID" value="KAG0563786.1"/>
    <property type="molecule type" value="Genomic_DNA"/>
</dbReference>
<dbReference type="InterPro" id="IPR017441">
    <property type="entry name" value="Protein_kinase_ATP_BS"/>
</dbReference>
<dbReference type="PANTHER" id="PTHR47973">
    <property type="entry name" value="CYSTEINE-RICH RECEPTOR-LIKE PROTEIN KINASE 3"/>
    <property type="match status" value="1"/>
</dbReference>
<evidence type="ECO:0000256" key="11">
    <source>
        <dbReference type="ARBA" id="ARBA00022989"/>
    </source>
</evidence>
<feature type="compositionally biased region" description="Polar residues" evidence="16">
    <location>
        <begin position="633"/>
        <end position="662"/>
    </location>
</feature>
<comment type="subcellular location">
    <subcellularLocation>
        <location evidence="1">Membrane</location>
        <topology evidence="1">Single-pass membrane protein</topology>
    </subcellularLocation>
</comment>
<evidence type="ECO:0000256" key="8">
    <source>
        <dbReference type="ARBA" id="ARBA00022741"/>
    </source>
</evidence>
<dbReference type="Pfam" id="PF14368">
    <property type="entry name" value="LTP_2"/>
    <property type="match status" value="2"/>
</dbReference>
<dbReference type="CDD" id="cd14066">
    <property type="entry name" value="STKc_IRAK"/>
    <property type="match status" value="1"/>
</dbReference>
<keyword evidence="4" id="KW-0808">Transferase</keyword>
<evidence type="ECO:0000256" key="17">
    <source>
        <dbReference type="SAM" id="Phobius"/>
    </source>
</evidence>
<keyword evidence="3" id="KW-0597">Phosphoprotein</keyword>
<dbReference type="InterPro" id="IPR036312">
    <property type="entry name" value="Bifun_inhib/LTP/seed_sf"/>
</dbReference>
<keyword evidence="5 17" id="KW-0812">Transmembrane</keyword>
<dbReference type="SMART" id="SM00220">
    <property type="entry name" value="S_TKc"/>
    <property type="match status" value="1"/>
</dbReference>
<dbReference type="Pfam" id="PF00069">
    <property type="entry name" value="Pkinase"/>
    <property type="match status" value="1"/>
</dbReference>
<evidence type="ECO:0000256" key="2">
    <source>
        <dbReference type="ARBA" id="ARBA00022527"/>
    </source>
</evidence>
<name>A0A8T0GVU5_CERPU</name>
<sequence length="669" mass="73986">MDRALALMSFSYISRGSRNTVTMKWSVVIALVTLLAMADAQAVAAPQPAINCSASIKTLPGVSPLESGEDPCANTSAYSQLGSCGLFIQGNVSTPSAECCDNVQKVWSKFPACFCKVTFFSIFKDPGPVRALERPHLCNITDDLCDICPSTLYNYRKDYECNASIHAKFKEPTVDPCADTMAYSQLGACSAFIDGNVSTPSADCCASTRDVWTKNQACFCKVTFFSIFSDPGPLRALQRPHMCNITEDLCNVCPAHFVKIGLSKTTVVAAAIGTSIAAVLLLIGCVFLVCCRKKVFRRHYENKEYVQQCNDIKNIEGKPTIFPYHVLKHAAMNFSLENKLGEGGFGSVFKGILPDGMEVAIKKLSAKSQQGNDEFLNEVTLITSVQHRNLVKLRGCCLKAEERLLVYEYLENKSLHQALFDKPRLQMDWQTRLKILEGTARGLAYLHEGCHTRIVHRDIKASNILLDKDLNPKIADFGLARIFSENDTHVSTRVAGTAGYLAPEYAMRGQLTEKADVFSYGIVVLELVSGRANLDLHLQPHAVYLLDWAWQLYEENQLIDLLDPSITWSQDTMEEALRVVEMALLCTHSRTTLRPTMTTVVSILTGGSEVAIPKFARFDVRNYSDLDFKFSDSTNSRQTDSRVRSYSSQGGDSTCSNNTSGVVSILEPR</sequence>
<dbReference type="Gene3D" id="3.30.200.20">
    <property type="entry name" value="Phosphorylase Kinase, domain 1"/>
    <property type="match status" value="1"/>
</dbReference>
<keyword evidence="2" id="KW-0723">Serine/threonine-protein kinase</keyword>
<evidence type="ECO:0000256" key="3">
    <source>
        <dbReference type="ARBA" id="ARBA00022553"/>
    </source>
</evidence>
<dbReference type="InterPro" id="IPR052059">
    <property type="entry name" value="CR_Ser/Thr_kinase"/>
</dbReference>
<feature type="binding site" evidence="15">
    <location>
        <position position="363"/>
    </location>
    <ligand>
        <name>ATP</name>
        <dbReference type="ChEBI" id="CHEBI:30616"/>
    </ligand>
</feature>
<evidence type="ECO:0000313" key="20">
    <source>
        <dbReference type="EMBL" id="KAG0563786.1"/>
    </source>
</evidence>
<keyword evidence="11 17" id="KW-1133">Transmembrane helix</keyword>
<keyword evidence="12 17" id="KW-0472">Membrane</keyword>
<dbReference type="PROSITE" id="PS50011">
    <property type="entry name" value="PROTEIN_KINASE_DOM"/>
    <property type="match status" value="1"/>
</dbReference>
<feature type="transmembrane region" description="Helical" evidence="17">
    <location>
        <begin position="267"/>
        <end position="290"/>
    </location>
</feature>
<dbReference type="PROSITE" id="PS00108">
    <property type="entry name" value="PROTEIN_KINASE_ST"/>
    <property type="match status" value="1"/>
</dbReference>
<evidence type="ECO:0000256" key="12">
    <source>
        <dbReference type="ARBA" id="ARBA00023136"/>
    </source>
</evidence>
<feature type="region of interest" description="Disordered" evidence="16">
    <location>
        <begin position="633"/>
        <end position="669"/>
    </location>
</feature>
<reference evidence="20" key="1">
    <citation type="submission" date="2020-06" db="EMBL/GenBank/DDBJ databases">
        <title>WGS assembly of Ceratodon purpureus strain R40.</title>
        <authorList>
            <person name="Carey S.B."/>
            <person name="Jenkins J."/>
            <person name="Shu S."/>
            <person name="Lovell J.T."/>
            <person name="Sreedasyam A."/>
            <person name="Maumus F."/>
            <person name="Tiley G.P."/>
            <person name="Fernandez-Pozo N."/>
            <person name="Barry K."/>
            <person name="Chen C."/>
            <person name="Wang M."/>
            <person name="Lipzen A."/>
            <person name="Daum C."/>
            <person name="Saski C.A."/>
            <person name="Payton A.C."/>
            <person name="Mcbreen J.C."/>
            <person name="Conrad R.E."/>
            <person name="Kollar L.M."/>
            <person name="Olsson S."/>
            <person name="Huttunen S."/>
            <person name="Landis J.B."/>
            <person name="Wickett N.J."/>
            <person name="Johnson M.G."/>
            <person name="Rensing S.A."/>
            <person name="Grimwood J."/>
            <person name="Schmutz J."/>
            <person name="Mcdaniel S.F."/>
        </authorList>
    </citation>
    <scope>NUCLEOTIDE SEQUENCE</scope>
    <source>
        <strain evidence="20">R40</strain>
    </source>
</reference>
<evidence type="ECO:0000256" key="6">
    <source>
        <dbReference type="ARBA" id="ARBA00022729"/>
    </source>
</evidence>
<keyword evidence="9" id="KW-0418">Kinase</keyword>
<organism evidence="20 21">
    <name type="scientific">Ceratodon purpureus</name>
    <name type="common">Fire moss</name>
    <name type="synonym">Dicranum purpureum</name>
    <dbReference type="NCBI Taxonomy" id="3225"/>
    <lineage>
        <taxon>Eukaryota</taxon>
        <taxon>Viridiplantae</taxon>
        <taxon>Streptophyta</taxon>
        <taxon>Embryophyta</taxon>
        <taxon>Bryophyta</taxon>
        <taxon>Bryophytina</taxon>
        <taxon>Bryopsida</taxon>
        <taxon>Dicranidae</taxon>
        <taxon>Pseudoditrichales</taxon>
        <taxon>Ditrichaceae</taxon>
        <taxon>Ceratodon</taxon>
    </lineage>
</organism>